<evidence type="ECO:0008006" key="4">
    <source>
        <dbReference type="Google" id="ProtNLM"/>
    </source>
</evidence>
<evidence type="ECO:0000256" key="1">
    <source>
        <dbReference type="SAM" id="MobiDB-lite"/>
    </source>
</evidence>
<feature type="region of interest" description="Disordered" evidence="1">
    <location>
        <begin position="95"/>
        <end position="196"/>
    </location>
</feature>
<feature type="compositionally biased region" description="Low complexity" evidence="1">
    <location>
        <begin position="170"/>
        <end position="184"/>
    </location>
</feature>
<reference evidence="2 3" key="1">
    <citation type="submission" date="2016-10" db="EMBL/GenBank/DDBJ databases">
        <authorList>
            <person name="de Groot N.N."/>
        </authorList>
    </citation>
    <scope>NUCLEOTIDE SEQUENCE [LARGE SCALE GENOMIC DNA]</scope>
    <source>
        <strain evidence="2 3">CGMCC 4.2023</strain>
    </source>
</reference>
<dbReference type="Proteomes" id="UP000236754">
    <property type="component" value="Unassembled WGS sequence"/>
</dbReference>
<evidence type="ECO:0000313" key="2">
    <source>
        <dbReference type="EMBL" id="SEG95630.1"/>
    </source>
</evidence>
<organism evidence="2 3">
    <name type="scientific">Actinacidiphila yanglinensis</name>
    <dbReference type="NCBI Taxonomy" id="310779"/>
    <lineage>
        <taxon>Bacteria</taxon>
        <taxon>Bacillati</taxon>
        <taxon>Actinomycetota</taxon>
        <taxon>Actinomycetes</taxon>
        <taxon>Kitasatosporales</taxon>
        <taxon>Streptomycetaceae</taxon>
        <taxon>Actinacidiphila</taxon>
    </lineage>
</organism>
<keyword evidence="3" id="KW-1185">Reference proteome</keyword>
<dbReference type="EMBL" id="FNVU01000034">
    <property type="protein sequence ID" value="SEG95630.1"/>
    <property type="molecule type" value="Genomic_DNA"/>
</dbReference>
<protein>
    <recommendedName>
        <fullName evidence="4">Histone protein</fullName>
    </recommendedName>
</protein>
<name>A0A1H6ECV7_9ACTN</name>
<proteinExistence type="predicted"/>
<feature type="compositionally biased region" description="Basic and acidic residues" evidence="1">
    <location>
        <begin position="95"/>
        <end position="108"/>
    </location>
</feature>
<sequence length="196" mass="20576">MDSRTRAVVTAAVAGGYVVGRTRKAKMIFAVGTFVAGRRFGLTPTALAAEALKQLRENSQLADLREQISGELLTAVRSAATASADRGLSSLAGVLRERGRADGGKPEGADDIDEEDQEGGDGPGDAEKDGRAESRPRRRSDGGKAAPRQRAEPRKKAAKKTVPAKKEPSGRAAPARRAGKKTAPGRSPSHANRQGR</sequence>
<dbReference type="OrthoDB" id="4338606at2"/>
<feature type="compositionally biased region" description="Acidic residues" evidence="1">
    <location>
        <begin position="109"/>
        <end position="119"/>
    </location>
</feature>
<accession>A0A1H6ECV7</accession>
<dbReference type="AlphaFoldDB" id="A0A1H6ECV7"/>
<gene>
    <name evidence="2" type="ORF">SAMN05216223_13427</name>
</gene>
<dbReference type="RefSeq" id="WP_103891066.1">
    <property type="nucleotide sequence ID" value="NZ_FNVU01000034.1"/>
</dbReference>
<feature type="compositionally biased region" description="Basic and acidic residues" evidence="1">
    <location>
        <begin position="125"/>
        <end position="142"/>
    </location>
</feature>
<evidence type="ECO:0000313" key="3">
    <source>
        <dbReference type="Proteomes" id="UP000236754"/>
    </source>
</evidence>